<dbReference type="OrthoDB" id="117774at2"/>
<dbReference type="Proteomes" id="UP000092213">
    <property type="component" value="Chromosome"/>
</dbReference>
<dbReference type="EMBL" id="CP016170">
    <property type="protein sequence ID" value="ANN66296.1"/>
    <property type="molecule type" value="Genomic_DNA"/>
</dbReference>
<dbReference type="RefSeq" id="WP_066346936.1">
    <property type="nucleotide sequence ID" value="NZ_CBCSFJ010000005.1"/>
</dbReference>
<dbReference type="STRING" id="463025.BAU08_08555"/>
<keyword evidence="4" id="KW-1185">Reference proteome</keyword>
<dbReference type="EMBL" id="CP016171">
    <property type="protein sequence ID" value="ANN71376.1"/>
    <property type="molecule type" value="Genomic_DNA"/>
</dbReference>
<dbReference type="InterPro" id="IPR029063">
    <property type="entry name" value="SAM-dependent_MTases_sf"/>
</dbReference>
<keyword evidence="1" id="KW-0620">Polyamine biosynthesis</keyword>
<accession>A0A193FW15</accession>
<evidence type="ECO:0000313" key="5">
    <source>
        <dbReference type="Proteomes" id="UP000092213"/>
    </source>
</evidence>
<evidence type="ECO:0000256" key="1">
    <source>
        <dbReference type="ARBA" id="ARBA00023115"/>
    </source>
</evidence>
<dbReference type="PANTHER" id="PTHR43317:SF11">
    <property type="entry name" value="POLYAMINE AMINOPROPYLTRANSFERASE 2"/>
    <property type="match status" value="1"/>
</dbReference>
<evidence type="ECO:0000313" key="2">
    <source>
        <dbReference type="EMBL" id="ANN66296.1"/>
    </source>
</evidence>
<gene>
    <name evidence="2" type="ORF">BAU06_08330</name>
    <name evidence="3" type="ORF">BAU08_08555</name>
</gene>
<dbReference type="SUPFAM" id="SSF53335">
    <property type="entry name" value="S-adenosyl-L-methionine-dependent methyltransferases"/>
    <property type="match status" value="1"/>
</dbReference>
<dbReference type="KEGG" id="bbro:BAU06_08330"/>
<proteinExistence type="predicted"/>
<name>A0A193FW15_9BORD</name>
<protein>
    <submittedName>
        <fullName evidence="3">Spermidine synthase</fullName>
    </submittedName>
</protein>
<evidence type="ECO:0000313" key="3">
    <source>
        <dbReference type="EMBL" id="ANN71376.1"/>
    </source>
</evidence>
<evidence type="ECO:0000313" key="4">
    <source>
        <dbReference type="Proteomes" id="UP000091897"/>
    </source>
</evidence>
<organism evidence="3 5">
    <name type="scientific">Bordetella bronchialis</name>
    <dbReference type="NCBI Taxonomy" id="463025"/>
    <lineage>
        <taxon>Bacteria</taxon>
        <taxon>Pseudomonadati</taxon>
        <taxon>Pseudomonadota</taxon>
        <taxon>Betaproteobacteria</taxon>
        <taxon>Burkholderiales</taxon>
        <taxon>Alcaligenaceae</taxon>
        <taxon>Bordetella</taxon>
    </lineage>
</organism>
<dbReference type="AlphaFoldDB" id="A0A193FW15"/>
<dbReference type="Proteomes" id="UP000091897">
    <property type="component" value="Chromosome"/>
</dbReference>
<dbReference type="PANTHER" id="PTHR43317">
    <property type="entry name" value="THERMOSPERMINE SYNTHASE ACAULIS5"/>
    <property type="match status" value="1"/>
</dbReference>
<dbReference type="GO" id="GO:0006596">
    <property type="term" value="P:polyamine biosynthetic process"/>
    <property type="evidence" value="ECO:0007669"/>
    <property type="project" value="UniProtKB-KW"/>
</dbReference>
<sequence length="256" mass="28061">MPPRAMPSVPDVPTLSESDGVRYLHFDSPWIQGAMRIADPTELVLEYTGQMMSWLLFMEPPKDGAIGLLGLGAGSLARFCVKRTRSDVVAVEWNPRVTAICHAFFRLPGPPRLVVEEADAGAWVQDPANAGRCPILMVDLYDAQARGPVRDSVRFYRDCRRVLGDTGVLAVNLFGEHESFPRNIDNLSAAFDGRLALLPEIDAGNRIVLAFSGPPLDIPVEALLDRAAVVEGLYGLPARRWARALIGQAREGRLAY</sequence>
<reference evidence="4 5" key="1">
    <citation type="submission" date="2016-06" db="EMBL/GenBank/DDBJ databases">
        <title>Complete genome sequences of Bordetella bronchialis and Bordetella flabilis.</title>
        <authorList>
            <person name="LiPuma J.J."/>
            <person name="Spilker T."/>
        </authorList>
    </citation>
    <scope>NUCLEOTIDE SEQUENCE [LARGE SCALE GENOMIC DNA]</scope>
    <source>
        <strain evidence="3 5">AU17976</strain>
        <strain evidence="2 4">AU3182</strain>
    </source>
</reference>
<dbReference type="Gene3D" id="3.40.50.150">
    <property type="entry name" value="Vaccinia Virus protein VP39"/>
    <property type="match status" value="1"/>
</dbReference>